<feature type="region of interest" description="Disordered" evidence="1">
    <location>
        <begin position="1"/>
        <end position="24"/>
    </location>
</feature>
<dbReference type="OrthoDB" id="5855924at2759"/>
<proteinExistence type="predicted"/>
<reference evidence="3" key="3">
    <citation type="submission" date="2025-09" db="UniProtKB">
        <authorList>
            <consortium name="Ensembl"/>
        </authorList>
    </citation>
    <scope>IDENTIFICATION</scope>
</reference>
<reference evidence="3" key="2">
    <citation type="submission" date="2025-08" db="UniProtKB">
        <authorList>
            <consortium name="Ensembl"/>
        </authorList>
    </citation>
    <scope>IDENTIFICATION</scope>
</reference>
<keyword evidence="4" id="KW-1185">Reference proteome</keyword>
<sequence>SLSERSLVSVSEKSYSSPEEEAKRKKMWLETRTRVIEHNKRADAGEESYWMAVNHFADRVHSKGCCHDEK</sequence>
<organism evidence="3 4">
    <name type="scientific">Scleropages formosus</name>
    <name type="common">Asian bonytongue</name>
    <name type="synonym">Osteoglossum formosum</name>
    <dbReference type="NCBI Taxonomy" id="113540"/>
    <lineage>
        <taxon>Eukaryota</taxon>
        <taxon>Metazoa</taxon>
        <taxon>Chordata</taxon>
        <taxon>Craniata</taxon>
        <taxon>Vertebrata</taxon>
        <taxon>Euteleostomi</taxon>
        <taxon>Actinopterygii</taxon>
        <taxon>Neopterygii</taxon>
        <taxon>Teleostei</taxon>
        <taxon>Osteoglossocephala</taxon>
        <taxon>Osteoglossomorpha</taxon>
        <taxon>Osteoglossiformes</taxon>
        <taxon>Osteoglossidae</taxon>
        <taxon>Scleropages</taxon>
    </lineage>
</organism>
<dbReference type="InterPro" id="IPR013201">
    <property type="entry name" value="Prot_inhib_I29"/>
</dbReference>
<evidence type="ECO:0000313" key="3">
    <source>
        <dbReference type="Ensembl" id="ENSSFOP00015062359.1"/>
    </source>
</evidence>
<protein>
    <recommendedName>
        <fullName evidence="2">Cathepsin propeptide inhibitor domain-containing protein</fullName>
    </recommendedName>
</protein>
<dbReference type="Proteomes" id="UP000694397">
    <property type="component" value="Chromosome 15"/>
</dbReference>
<reference evidence="3 4" key="1">
    <citation type="submission" date="2019-04" db="EMBL/GenBank/DDBJ databases">
        <authorList>
            <consortium name="Wellcome Sanger Institute Data Sharing"/>
        </authorList>
    </citation>
    <scope>NUCLEOTIDE SEQUENCE [LARGE SCALE GENOMIC DNA]</scope>
</reference>
<accession>A0A8C9VMU3</accession>
<dbReference type="InterPro" id="IPR038765">
    <property type="entry name" value="Papain-like_cys_pep_sf"/>
</dbReference>
<dbReference type="AlphaFoldDB" id="A0A8C9VMU3"/>
<feature type="compositionally biased region" description="Low complexity" evidence="1">
    <location>
        <begin position="1"/>
        <end position="17"/>
    </location>
</feature>
<evidence type="ECO:0000313" key="4">
    <source>
        <dbReference type="Proteomes" id="UP000694397"/>
    </source>
</evidence>
<dbReference type="GeneTree" id="ENSGT00940000178412"/>
<dbReference type="Gene3D" id="1.10.287.2250">
    <property type="match status" value="1"/>
</dbReference>
<dbReference type="SUPFAM" id="SSF54001">
    <property type="entry name" value="Cysteine proteinases"/>
    <property type="match status" value="1"/>
</dbReference>
<dbReference type="SMART" id="SM00848">
    <property type="entry name" value="Inhibitor_I29"/>
    <property type="match status" value="1"/>
</dbReference>
<feature type="domain" description="Cathepsin propeptide inhibitor" evidence="2">
    <location>
        <begin position="12"/>
        <end position="58"/>
    </location>
</feature>
<dbReference type="Pfam" id="PF08246">
    <property type="entry name" value="Inhibitor_I29"/>
    <property type="match status" value="1"/>
</dbReference>
<dbReference type="Ensembl" id="ENSSFOT00015070914.1">
    <property type="protein sequence ID" value="ENSSFOP00015062359.1"/>
    <property type="gene ID" value="ENSSFOG00015027751.1"/>
</dbReference>
<evidence type="ECO:0000259" key="2">
    <source>
        <dbReference type="SMART" id="SM00848"/>
    </source>
</evidence>
<evidence type="ECO:0000256" key="1">
    <source>
        <dbReference type="SAM" id="MobiDB-lite"/>
    </source>
</evidence>
<name>A0A8C9VMU3_SCLFO</name>